<accession>A0AAQ3P6U9</accession>
<organism evidence="2 3">
    <name type="scientific">Vigna mungo</name>
    <name type="common">Black gram</name>
    <name type="synonym">Phaseolus mungo</name>
    <dbReference type="NCBI Taxonomy" id="3915"/>
    <lineage>
        <taxon>Eukaryota</taxon>
        <taxon>Viridiplantae</taxon>
        <taxon>Streptophyta</taxon>
        <taxon>Embryophyta</taxon>
        <taxon>Tracheophyta</taxon>
        <taxon>Spermatophyta</taxon>
        <taxon>Magnoliopsida</taxon>
        <taxon>eudicotyledons</taxon>
        <taxon>Gunneridae</taxon>
        <taxon>Pentapetalae</taxon>
        <taxon>rosids</taxon>
        <taxon>fabids</taxon>
        <taxon>Fabales</taxon>
        <taxon>Fabaceae</taxon>
        <taxon>Papilionoideae</taxon>
        <taxon>50 kb inversion clade</taxon>
        <taxon>NPAAA clade</taxon>
        <taxon>indigoferoid/millettioid clade</taxon>
        <taxon>Phaseoleae</taxon>
        <taxon>Vigna</taxon>
    </lineage>
</organism>
<reference evidence="2 3" key="1">
    <citation type="journal article" date="2023" name="Life. Sci Alliance">
        <title>Evolutionary insights into 3D genome organization and epigenetic landscape of Vigna mungo.</title>
        <authorList>
            <person name="Junaid A."/>
            <person name="Singh B."/>
            <person name="Bhatia S."/>
        </authorList>
    </citation>
    <scope>NUCLEOTIDE SEQUENCE [LARGE SCALE GENOMIC DNA]</scope>
    <source>
        <strain evidence="2">Urdbean</strain>
    </source>
</reference>
<evidence type="ECO:0000313" key="2">
    <source>
        <dbReference type="EMBL" id="WVZ22725.1"/>
    </source>
</evidence>
<evidence type="ECO:0000313" key="3">
    <source>
        <dbReference type="Proteomes" id="UP001374535"/>
    </source>
</evidence>
<feature type="region of interest" description="Disordered" evidence="1">
    <location>
        <begin position="95"/>
        <end position="117"/>
    </location>
</feature>
<name>A0AAQ3P6U9_VIGMU</name>
<keyword evidence="3" id="KW-1185">Reference proteome</keyword>
<dbReference type="EMBL" id="CP144700">
    <property type="protein sequence ID" value="WVZ22725.1"/>
    <property type="molecule type" value="Genomic_DNA"/>
</dbReference>
<sequence>MKLAAFKNYYYLPYVVLISRILMIQGVRVNGEKKYSSNNATVINQYTLVSFGIKKTTSGWNFKDEGKTMFAPETKFETFATEQFRTLDDKIDNLGAYPQQEENSSSGEYTTKTSDSD</sequence>
<feature type="compositionally biased region" description="Polar residues" evidence="1">
    <location>
        <begin position="100"/>
        <end position="117"/>
    </location>
</feature>
<evidence type="ECO:0000256" key="1">
    <source>
        <dbReference type="SAM" id="MobiDB-lite"/>
    </source>
</evidence>
<dbReference type="Proteomes" id="UP001374535">
    <property type="component" value="Chromosome 1"/>
</dbReference>
<dbReference type="AlphaFoldDB" id="A0AAQ3P6U9"/>
<gene>
    <name evidence="2" type="ORF">V8G54_001269</name>
</gene>
<protein>
    <submittedName>
        <fullName evidence="2">Uncharacterized protein</fullName>
    </submittedName>
</protein>
<proteinExistence type="predicted"/>